<evidence type="ECO:0000259" key="11">
    <source>
        <dbReference type="Pfam" id="PF20979"/>
    </source>
</evidence>
<evidence type="ECO:0000256" key="9">
    <source>
        <dbReference type="HAMAP-Rule" id="MF_00005"/>
    </source>
</evidence>
<feature type="binding site" evidence="9">
    <location>
        <position position="271"/>
    </location>
    <ligand>
        <name>L-citrulline</name>
        <dbReference type="ChEBI" id="CHEBI:57743"/>
    </ligand>
</feature>
<dbReference type="EC" id="6.3.4.5" evidence="3 9"/>
<dbReference type="NCBIfam" id="TIGR00032">
    <property type="entry name" value="argG"/>
    <property type="match status" value="1"/>
</dbReference>
<evidence type="ECO:0000256" key="5">
    <source>
        <dbReference type="ARBA" id="ARBA00022598"/>
    </source>
</evidence>
<dbReference type="eggNOG" id="COG0137">
    <property type="taxonomic scope" value="Bacteria"/>
</dbReference>
<comment type="pathway">
    <text evidence="1 9">Amino-acid biosynthesis; L-arginine biosynthesis; L-arginine from L-ornithine and carbamoyl phosphate: step 2/3.</text>
</comment>
<gene>
    <name evidence="9" type="primary">argG</name>
    <name evidence="12" type="ordered locus">Tter_0313</name>
</gene>
<evidence type="ECO:0000259" key="10">
    <source>
        <dbReference type="Pfam" id="PF00764"/>
    </source>
</evidence>
<dbReference type="PANTHER" id="PTHR11587:SF2">
    <property type="entry name" value="ARGININOSUCCINATE SYNTHASE"/>
    <property type="match status" value="1"/>
</dbReference>
<dbReference type="InterPro" id="IPR023434">
    <property type="entry name" value="Arginosuc_synth_type_1_subfam"/>
</dbReference>
<keyword evidence="9" id="KW-0963">Cytoplasm</keyword>
<evidence type="ECO:0000256" key="2">
    <source>
        <dbReference type="ARBA" id="ARBA00011881"/>
    </source>
</evidence>
<feature type="binding site" evidence="9">
    <location>
        <position position="196"/>
    </location>
    <ligand>
        <name>L-citrulline</name>
        <dbReference type="ChEBI" id="CHEBI:57743"/>
    </ligand>
</feature>
<dbReference type="InterPro" id="IPR048267">
    <property type="entry name" value="Arginosuc_syn_N"/>
</dbReference>
<comment type="catalytic activity">
    <reaction evidence="9">
        <text>L-citrulline + L-aspartate + ATP = 2-(N(omega)-L-arginino)succinate + AMP + diphosphate + H(+)</text>
        <dbReference type="Rhea" id="RHEA:10932"/>
        <dbReference type="ChEBI" id="CHEBI:15378"/>
        <dbReference type="ChEBI" id="CHEBI:29991"/>
        <dbReference type="ChEBI" id="CHEBI:30616"/>
        <dbReference type="ChEBI" id="CHEBI:33019"/>
        <dbReference type="ChEBI" id="CHEBI:57472"/>
        <dbReference type="ChEBI" id="CHEBI:57743"/>
        <dbReference type="ChEBI" id="CHEBI:456215"/>
        <dbReference type="EC" id="6.3.4.5"/>
    </reaction>
</comment>
<dbReference type="InterPro" id="IPR024074">
    <property type="entry name" value="AS_cat/multimer_dom_body"/>
</dbReference>
<feature type="binding site" evidence="9">
    <location>
        <position position="137"/>
    </location>
    <ligand>
        <name>L-aspartate</name>
        <dbReference type="ChEBI" id="CHEBI:29991"/>
    </ligand>
</feature>
<keyword evidence="13" id="KW-1185">Reference proteome</keyword>
<dbReference type="InterPro" id="IPR014729">
    <property type="entry name" value="Rossmann-like_a/b/a_fold"/>
</dbReference>
<evidence type="ECO:0000256" key="6">
    <source>
        <dbReference type="ARBA" id="ARBA00022605"/>
    </source>
</evidence>
<dbReference type="GO" id="GO:0000053">
    <property type="term" value="P:argininosuccinate metabolic process"/>
    <property type="evidence" value="ECO:0007669"/>
    <property type="project" value="TreeGrafter"/>
</dbReference>
<dbReference type="InterPro" id="IPR048268">
    <property type="entry name" value="Arginosuc_syn_C"/>
</dbReference>
<dbReference type="GO" id="GO:0000050">
    <property type="term" value="P:urea cycle"/>
    <property type="evidence" value="ECO:0007669"/>
    <property type="project" value="TreeGrafter"/>
</dbReference>
<comment type="subcellular location">
    <subcellularLocation>
        <location evidence="9">Cytoplasm</location>
    </subcellularLocation>
</comment>
<comment type="caution">
    <text evidence="9">Lacks conserved residue(s) required for the propagation of feature annotation.</text>
</comment>
<name>D1CE79_THET1</name>
<dbReference type="HAMAP" id="MF_00005">
    <property type="entry name" value="Arg_succ_synth_type1"/>
    <property type="match status" value="1"/>
</dbReference>
<keyword evidence="7 9" id="KW-0547">Nucleotide-binding</keyword>
<protein>
    <recommendedName>
        <fullName evidence="3 9">Argininosuccinate synthase</fullName>
        <ecNumber evidence="3 9">6.3.4.5</ecNumber>
    </recommendedName>
    <alternativeName>
        <fullName evidence="9">Citrulline--aspartate ligase</fullName>
    </alternativeName>
</protein>
<accession>D1CE79</accession>
<reference evidence="13" key="1">
    <citation type="journal article" date="2010" name="Stand. Genomic Sci.">
        <title>Complete genome sequence of 'Thermobaculum terrenum' type strain (YNP1).</title>
        <authorList>
            <person name="Kiss H."/>
            <person name="Cleland D."/>
            <person name="Lapidus A."/>
            <person name="Lucas S."/>
            <person name="Glavina Del Rio T."/>
            <person name="Nolan M."/>
            <person name="Tice H."/>
            <person name="Han C."/>
            <person name="Goodwin L."/>
            <person name="Pitluck S."/>
            <person name="Liolios K."/>
            <person name="Ivanova N."/>
            <person name="Mavromatis K."/>
            <person name="Ovchinnikova G."/>
            <person name="Pati A."/>
            <person name="Chen A."/>
            <person name="Palaniappan K."/>
            <person name="Land M."/>
            <person name="Hauser L."/>
            <person name="Chang Y."/>
            <person name="Jeffries C."/>
            <person name="Lu M."/>
            <person name="Brettin T."/>
            <person name="Detter J."/>
            <person name="Goker M."/>
            <person name="Tindall B."/>
            <person name="Beck B."/>
            <person name="McDermott T."/>
            <person name="Woyke T."/>
            <person name="Bristow J."/>
            <person name="Eisen J."/>
            <person name="Markowitz V."/>
            <person name="Hugenholtz P."/>
            <person name="Kyrpides N."/>
            <person name="Klenk H."/>
            <person name="Cheng J."/>
        </authorList>
    </citation>
    <scope>NUCLEOTIDE SEQUENCE [LARGE SCALE GENOMIC DNA]</scope>
    <source>
        <strain evidence="13">ATCC BAA-798 / YNP1</strain>
    </source>
</reference>
<comment type="similarity">
    <text evidence="9">Belongs to the argininosuccinate synthase family. Type 1 subfamily.</text>
</comment>
<dbReference type="Gene3D" id="3.40.50.620">
    <property type="entry name" value="HUPs"/>
    <property type="match status" value="1"/>
</dbReference>
<feature type="binding site" evidence="9">
    <location>
        <begin position="23"/>
        <end position="31"/>
    </location>
    <ligand>
        <name>ATP</name>
        <dbReference type="ChEBI" id="CHEBI:30616"/>
    </ligand>
</feature>
<feature type="binding site" evidence="9">
    <location>
        <position position="283"/>
    </location>
    <ligand>
        <name>L-citrulline</name>
        <dbReference type="ChEBI" id="CHEBI:57743"/>
    </ligand>
</feature>
<keyword evidence="5 9" id="KW-0436">Ligase</keyword>
<dbReference type="Pfam" id="PF00764">
    <property type="entry name" value="Arginosuc_synth"/>
    <property type="match status" value="1"/>
</dbReference>
<dbReference type="RefSeq" id="WP_012874270.1">
    <property type="nucleotide sequence ID" value="NC_013525.1"/>
</dbReference>
<feature type="binding site" evidence="9">
    <location>
        <position position="101"/>
    </location>
    <ligand>
        <name>L-citrulline</name>
        <dbReference type="ChEBI" id="CHEBI:57743"/>
    </ligand>
</feature>
<dbReference type="GO" id="GO:0004055">
    <property type="term" value="F:argininosuccinate synthase activity"/>
    <property type="evidence" value="ECO:0007669"/>
    <property type="project" value="UniProtKB-UniRule"/>
</dbReference>
<evidence type="ECO:0000256" key="3">
    <source>
        <dbReference type="ARBA" id="ARBA00012286"/>
    </source>
</evidence>
<evidence type="ECO:0000256" key="4">
    <source>
        <dbReference type="ARBA" id="ARBA00022571"/>
    </source>
</evidence>
<comment type="subunit">
    <text evidence="2 9">Homotetramer.</text>
</comment>
<evidence type="ECO:0000256" key="1">
    <source>
        <dbReference type="ARBA" id="ARBA00004967"/>
    </source>
</evidence>
<dbReference type="CDD" id="cd01999">
    <property type="entry name" value="ASS"/>
    <property type="match status" value="1"/>
</dbReference>
<dbReference type="SUPFAM" id="SSF52402">
    <property type="entry name" value="Adenine nucleotide alpha hydrolases-like"/>
    <property type="match status" value="1"/>
</dbReference>
<feature type="binding site" evidence="9">
    <location>
        <position position="137"/>
    </location>
    <ligand>
        <name>L-citrulline</name>
        <dbReference type="ChEBI" id="CHEBI:57743"/>
    </ligand>
</feature>
<feature type="domain" description="Arginosuccinate synthase-like N-terminal" evidence="10">
    <location>
        <begin position="19"/>
        <end position="179"/>
    </location>
</feature>
<dbReference type="STRING" id="525904.Tter_0313"/>
<dbReference type="GO" id="GO:0006526">
    <property type="term" value="P:L-arginine biosynthetic process"/>
    <property type="evidence" value="ECO:0007669"/>
    <property type="project" value="UniProtKB-UniRule"/>
</dbReference>
<evidence type="ECO:0000313" key="13">
    <source>
        <dbReference type="Proteomes" id="UP000000323"/>
    </source>
</evidence>
<dbReference type="UniPathway" id="UPA00068">
    <property type="reaction ID" value="UER00113"/>
</dbReference>
<feature type="binding site" evidence="9">
    <location>
        <position position="131"/>
    </location>
    <ligand>
        <name>ATP</name>
        <dbReference type="ChEBI" id="CHEBI:30616"/>
    </ligand>
</feature>
<keyword evidence="4 9" id="KW-0055">Arginine biosynthesis</keyword>
<evidence type="ECO:0000256" key="7">
    <source>
        <dbReference type="ARBA" id="ARBA00022741"/>
    </source>
</evidence>
<keyword evidence="6 9" id="KW-0028">Amino-acid biosynthesis</keyword>
<evidence type="ECO:0000313" key="12">
    <source>
        <dbReference type="EMBL" id="ACZ41235.1"/>
    </source>
</evidence>
<dbReference type="EMBL" id="CP001825">
    <property type="protein sequence ID" value="ACZ41235.1"/>
    <property type="molecule type" value="Genomic_DNA"/>
</dbReference>
<evidence type="ECO:0000256" key="8">
    <source>
        <dbReference type="ARBA" id="ARBA00022840"/>
    </source>
</evidence>
<dbReference type="Pfam" id="PF20979">
    <property type="entry name" value="Arginosuc_syn_C"/>
    <property type="match status" value="1"/>
</dbReference>
<dbReference type="Gene3D" id="3.90.1260.10">
    <property type="entry name" value="Argininosuccinate synthetase, chain A, domain 2"/>
    <property type="match status" value="1"/>
</dbReference>
<proteinExistence type="inferred from homology"/>
<dbReference type="InterPro" id="IPR001518">
    <property type="entry name" value="Arginosuc_synth"/>
</dbReference>
<dbReference type="PANTHER" id="PTHR11587">
    <property type="entry name" value="ARGININOSUCCINATE SYNTHASE"/>
    <property type="match status" value="1"/>
</dbReference>
<dbReference type="SUPFAM" id="SSF69864">
    <property type="entry name" value="Argininosuccinate synthetase, C-terminal domain"/>
    <property type="match status" value="1"/>
</dbReference>
<dbReference type="AlphaFoldDB" id="D1CE79"/>
<organism evidence="12 13">
    <name type="scientific">Thermobaculum terrenum (strain ATCC BAA-798 / CCMEE 7001 / YNP1)</name>
    <dbReference type="NCBI Taxonomy" id="525904"/>
    <lineage>
        <taxon>Bacteria</taxon>
        <taxon>Bacillati</taxon>
        <taxon>Chloroflexota</taxon>
        <taxon>Chloroflexia</taxon>
        <taxon>Candidatus Thermobaculales</taxon>
        <taxon>Candidatus Thermobaculaceae</taxon>
        <taxon>Thermobaculum</taxon>
    </lineage>
</organism>
<dbReference type="Proteomes" id="UP000000323">
    <property type="component" value="Chromosome 1"/>
</dbReference>
<keyword evidence="8 9" id="KW-0067">ATP-binding</keyword>
<dbReference type="GO" id="GO:0005737">
    <property type="term" value="C:cytoplasm"/>
    <property type="evidence" value="ECO:0007669"/>
    <property type="project" value="UniProtKB-SubCell"/>
</dbReference>
<dbReference type="FunFam" id="3.90.1260.10:FF:000007">
    <property type="entry name" value="Argininosuccinate synthase"/>
    <property type="match status" value="1"/>
</dbReference>
<dbReference type="GO" id="GO:0005524">
    <property type="term" value="F:ATP binding"/>
    <property type="evidence" value="ECO:0007669"/>
    <property type="project" value="UniProtKB-UniRule"/>
</dbReference>
<feature type="domain" description="Arginosuccinate synthase C-terminal" evidence="11">
    <location>
        <begin position="189"/>
        <end position="399"/>
    </location>
</feature>
<feature type="binding site" evidence="9">
    <location>
        <position position="106"/>
    </location>
    <ligand>
        <name>L-citrulline</name>
        <dbReference type="ChEBI" id="CHEBI:57743"/>
    </ligand>
</feature>
<dbReference type="KEGG" id="ttr:Tter_0313"/>
<dbReference type="NCBIfam" id="NF001770">
    <property type="entry name" value="PRK00509.1"/>
    <property type="match status" value="1"/>
</dbReference>
<dbReference type="HOGENOM" id="CLU_032784_4_2_0"/>
<feature type="binding site" evidence="9">
    <location>
        <position position="138"/>
    </location>
    <ligand>
        <name>L-aspartate</name>
        <dbReference type="ChEBI" id="CHEBI:29991"/>
    </ligand>
</feature>
<dbReference type="OrthoDB" id="145214at2"/>
<feature type="binding site" evidence="9">
    <location>
        <position position="141"/>
    </location>
    <ligand>
        <name>L-citrulline</name>
        <dbReference type="ChEBI" id="CHEBI:57743"/>
    </ligand>
</feature>
<sequence length="417" mass="46509">MALSPLEKIQAVEVPKYRKVALAYSGGLDSALCLVLLREKYGAEEIIPITVDVGQGQDEVEQSFKKAEVLGVEPLLIDAKSEFTNEWLTKAIRANSSYNGYPVSTSMTRQLIAAKVAQKAVELGCDALAEGSSGKGNDQYRMHKVFKYFAPQLGIIVPVRDFDLTRTEEMELCEHYGVPVTEIIVGGDDKTMWCRSIASGGITLETELPDNIWLWYTPPQKAPDDPYTFTIEFEAGIPVALNGQKMPLEDIIDQLNVIGGKHGIGKIDMFEDGIMDLKSREIYEAPAATIILTIHRDLEQFTLTKDEIQFKKIVDAQWAYKVYHGEWFHPLKKALDAFIAETQSVVNGEYTVQLYKGNIDILKRKSDTGLFFPDVRSISSASFNQQLCGPTAQIWGLPFELLARREKESKKVGAASE</sequence>